<dbReference type="EMBL" id="NGKC01000005">
    <property type="protein sequence ID" value="RSU12443.1"/>
    <property type="molecule type" value="Genomic_DNA"/>
</dbReference>
<comment type="subcellular location">
    <subcellularLocation>
        <location evidence="8">Cell membrane</location>
        <topology evidence="8">Single-pass membrane protein</topology>
    </subcellularLocation>
    <subcellularLocation>
        <location evidence="1">Membrane</location>
    </subcellularLocation>
</comment>
<keyword evidence="5 8" id="KW-1133">Transmembrane helix</keyword>
<evidence type="ECO:0000256" key="1">
    <source>
        <dbReference type="ARBA" id="ARBA00004370"/>
    </source>
</evidence>
<dbReference type="GO" id="GO:0008320">
    <property type="term" value="F:protein transmembrane transporter activity"/>
    <property type="evidence" value="ECO:0007669"/>
    <property type="project" value="UniProtKB-UniRule"/>
</dbReference>
<dbReference type="OrthoDB" id="9813233at2"/>
<keyword evidence="2 8" id="KW-0813">Transport</keyword>
<keyword evidence="7 8" id="KW-0472">Membrane</keyword>
<comment type="function">
    <text evidence="8">Essential subunit of the Sec protein translocation channel SecYEG. Clamps together the 2 halves of SecY. May contact the channel plug during translocation.</text>
</comment>
<evidence type="ECO:0000256" key="4">
    <source>
        <dbReference type="ARBA" id="ARBA00022927"/>
    </source>
</evidence>
<dbReference type="InterPro" id="IPR038379">
    <property type="entry name" value="SecE_sf"/>
</dbReference>
<dbReference type="Proteomes" id="UP000286773">
    <property type="component" value="Unassembled WGS sequence"/>
</dbReference>
<keyword evidence="6 8" id="KW-0811">Translocation</keyword>
<evidence type="ECO:0000256" key="7">
    <source>
        <dbReference type="ARBA" id="ARBA00023136"/>
    </source>
</evidence>
<dbReference type="NCBIfam" id="TIGR00964">
    <property type="entry name" value="secE_bact"/>
    <property type="match status" value="1"/>
</dbReference>
<feature type="transmembrane region" description="Helical" evidence="8">
    <location>
        <begin position="29"/>
        <end position="54"/>
    </location>
</feature>
<dbReference type="RefSeq" id="WP_126813249.1">
    <property type="nucleotide sequence ID" value="NZ_NGKC01000005.1"/>
</dbReference>
<comment type="caution">
    <text evidence="9">The sequence shown here is derived from an EMBL/GenBank/DDBJ whole genome shotgun (WGS) entry which is preliminary data.</text>
</comment>
<evidence type="ECO:0000256" key="2">
    <source>
        <dbReference type="ARBA" id="ARBA00022448"/>
    </source>
</evidence>
<evidence type="ECO:0000256" key="6">
    <source>
        <dbReference type="ARBA" id="ARBA00023010"/>
    </source>
</evidence>
<dbReference type="GO" id="GO:0009306">
    <property type="term" value="P:protein secretion"/>
    <property type="evidence" value="ECO:0007669"/>
    <property type="project" value="UniProtKB-UniRule"/>
</dbReference>
<name>A0A430AWM1_9ENTE</name>
<keyword evidence="3 8" id="KW-0812">Transmembrane</keyword>
<dbReference type="InterPro" id="IPR001901">
    <property type="entry name" value="Translocase_SecE/Sec61-g"/>
</dbReference>
<evidence type="ECO:0000313" key="9">
    <source>
        <dbReference type="EMBL" id="RSU12443.1"/>
    </source>
</evidence>
<gene>
    <name evidence="8" type="primary">secE</name>
    <name evidence="9" type="ORF">CBF27_05560</name>
</gene>
<dbReference type="Gene3D" id="1.20.5.1030">
    <property type="entry name" value="Preprotein translocase secy subunit"/>
    <property type="match status" value="1"/>
</dbReference>
<comment type="subunit">
    <text evidence="8">Component of the Sec protein translocase complex. Heterotrimer consisting of SecY, SecE and SecG subunits. The heterotrimers can form oligomers, although 1 heterotrimer is thought to be able to translocate proteins. Interacts with the ribosome. Interacts with SecDF, and other proteins may be involved. Interacts with SecA.</text>
</comment>
<dbReference type="GO" id="GO:0043952">
    <property type="term" value="P:protein transport by the Sec complex"/>
    <property type="evidence" value="ECO:0007669"/>
    <property type="project" value="UniProtKB-UniRule"/>
</dbReference>
<dbReference type="AlphaFoldDB" id="A0A430AWM1"/>
<keyword evidence="8" id="KW-1003">Cell membrane</keyword>
<dbReference type="GO" id="GO:0006605">
    <property type="term" value="P:protein targeting"/>
    <property type="evidence" value="ECO:0007669"/>
    <property type="project" value="UniProtKB-UniRule"/>
</dbReference>
<evidence type="ECO:0000256" key="8">
    <source>
        <dbReference type="HAMAP-Rule" id="MF_00422"/>
    </source>
</evidence>
<sequence>MKKESFFASVKNEMKIVTWPSKQKLRKDFVTVVQSTLIFAAFFAIVDNAISFVLKLFM</sequence>
<dbReference type="Pfam" id="PF00584">
    <property type="entry name" value="SecE"/>
    <property type="match status" value="1"/>
</dbReference>
<dbReference type="HAMAP" id="MF_00422">
    <property type="entry name" value="SecE"/>
    <property type="match status" value="1"/>
</dbReference>
<organism evidence="9 10">
    <name type="scientific">Vagococcus acidifermentans</name>
    <dbReference type="NCBI Taxonomy" id="564710"/>
    <lineage>
        <taxon>Bacteria</taxon>
        <taxon>Bacillati</taxon>
        <taxon>Bacillota</taxon>
        <taxon>Bacilli</taxon>
        <taxon>Lactobacillales</taxon>
        <taxon>Enterococcaceae</taxon>
        <taxon>Vagococcus</taxon>
    </lineage>
</organism>
<evidence type="ECO:0000313" key="10">
    <source>
        <dbReference type="Proteomes" id="UP000286773"/>
    </source>
</evidence>
<comment type="similarity">
    <text evidence="8">Belongs to the SecE/SEC61-gamma family.</text>
</comment>
<keyword evidence="10" id="KW-1185">Reference proteome</keyword>
<protein>
    <recommendedName>
        <fullName evidence="8">Protein translocase subunit SecE</fullName>
    </recommendedName>
</protein>
<proteinExistence type="inferred from homology"/>
<evidence type="ECO:0000256" key="5">
    <source>
        <dbReference type="ARBA" id="ARBA00022989"/>
    </source>
</evidence>
<dbReference type="GO" id="GO:0065002">
    <property type="term" value="P:intracellular protein transmembrane transport"/>
    <property type="evidence" value="ECO:0007669"/>
    <property type="project" value="UniProtKB-UniRule"/>
</dbReference>
<reference evidence="9 10" key="1">
    <citation type="submission" date="2017-05" db="EMBL/GenBank/DDBJ databases">
        <title>Vagococcus spp. assemblies.</title>
        <authorList>
            <person name="Gulvik C.A."/>
        </authorList>
    </citation>
    <scope>NUCLEOTIDE SEQUENCE [LARGE SCALE GENOMIC DNA]</scope>
    <source>
        <strain evidence="9 10">LMG 24798</strain>
    </source>
</reference>
<keyword evidence="4 8" id="KW-0653">Protein transport</keyword>
<dbReference type="InterPro" id="IPR005807">
    <property type="entry name" value="SecE_bac"/>
</dbReference>
<evidence type="ECO:0000256" key="3">
    <source>
        <dbReference type="ARBA" id="ARBA00022692"/>
    </source>
</evidence>
<dbReference type="GO" id="GO:0005886">
    <property type="term" value="C:plasma membrane"/>
    <property type="evidence" value="ECO:0007669"/>
    <property type="project" value="UniProtKB-SubCell"/>
</dbReference>
<accession>A0A430AWM1</accession>